<name>A0A9N7TVU8_PLEPL</name>
<evidence type="ECO:0000313" key="3">
    <source>
        <dbReference type="Proteomes" id="UP001153269"/>
    </source>
</evidence>
<feature type="compositionally biased region" description="Polar residues" evidence="1">
    <location>
        <begin position="10"/>
        <end position="20"/>
    </location>
</feature>
<accession>A0A9N7TVU8</accession>
<protein>
    <submittedName>
        <fullName evidence="2">Uncharacterized protein</fullName>
    </submittedName>
</protein>
<evidence type="ECO:0000256" key="1">
    <source>
        <dbReference type="SAM" id="MobiDB-lite"/>
    </source>
</evidence>
<organism evidence="2 3">
    <name type="scientific">Pleuronectes platessa</name>
    <name type="common">European plaice</name>
    <dbReference type="NCBI Taxonomy" id="8262"/>
    <lineage>
        <taxon>Eukaryota</taxon>
        <taxon>Metazoa</taxon>
        <taxon>Chordata</taxon>
        <taxon>Craniata</taxon>
        <taxon>Vertebrata</taxon>
        <taxon>Euteleostomi</taxon>
        <taxon>Actinopterygii</taxon>
        <taxon>Neopterygii</taxon>
        <taxon>Teleostei</taxon>
        <taxon>Neoteleostei</taxon>
        <taxon>Acanthomorphata</taxon>
        <taxon>Carangaria</taxon>
        <taxon>Pleuronectiformes</taxon>
        <taxon>Pleuronectoidei</taxon>
        <taxon>Pleuronectidae</taxon>
        <taxon>Pleuronectes</taxon>
    </lineage>
</organism>
<dbReference type="EMBL" id="CADEAL010000389">
    <property type="protein sequence ID" value="CAB1419411.1"/>
    <property type="molecule type" value="Genomic_DNA"/>
</dbReference>
<feature type="region of interest" description="Disordered" evidence="1">
    <location>
        <begin position="1"/>
        <end position="23"/>
    </location>
</feature>
<reference evidence="2" key="1">
    <citation type="submission" date="2020-03" db="EMBL/GenBank/DDBJ databases">
        <authorList>
            <person name="Weist P."/>
        </authorList>
    </citation>
    <scope>NUCLEOTIDE SEQUENCE</scope>
</reference>
<dbReference type="Proteomes" id="UP001153269">
    <property type="component" value="Unassembled WGS sequence"/>
</dbReference>
<feature type="region of interest" description="Disordered" evidence="1">
    <location>
        <begin position="59"/>
        <end position="89"/>
    </location>
</feature>
<keyword evidence="3" id="KW-1185">Reference proteome</keyword>
<evidence type="ECO:0000313" key="2">
    <source>
        <dbReference type="EMBL" id="CAB1419411.1"/>
    </source>
</evidence>
<proteinExistence type="predicted"/>
<comment type="caution">
    <text evidence="2">The sequence shown here is derived from an EMBL/GenBank/DDBJ whole genome shotgun (WGS) entry which is preliminary data.</text>
</comment>
<sequence>MASIQGGGSALSSHSSNNAPLSRPHIYQSRASLSRSRPLSLLFFLSAIFIQPTAECKEPCVPHSTPRRSTSARLLTPIPPSSTAAPTHPRKITPISFNLEFDSVSGASPVAIVDGRGLEGFDLRVSATRQKHNRPVNENNTPRFFGLEISSICTSGFMTGAGCRATTIPNKLSNNHPKEILLLY</sequence>
<dbReference type="AlphaFoldDB" id="A0A9N7TVU8"/>
<gene>
    <name evidence="2" type="ORF">PLEPLA_LOCUS7242</name>
</gene>